<proteinExistence type="predicted"/>
<dbReference type="EMBL" id="CAJVCH010560510">
    <property type="protein sequence ID" value="CAG7831446.1"/>
    <property type="molecule type" value="Genomic_DNA"/>
</dbReference>
<gene>
    <name evidence="1" type="ORF">AFUS01_LOCUS41188</name>
</gene>
<protein>
    <submittedName>
        <fullName evidence="1">Uncharacterized protein</fullName>
    </submittedName>
</protein>
<dbReference type="AlphaFoldDB" id="A0A8J2LGD3"/>
<comment type="caution">
    <text evidence="1">The sequence shown here is derived from an EMBL/GenBank/DDBJ whole genome shotgun (WGS) entry which is preliminary data.</text>
</comment>
<feature type="non-terminal residue" evidence="1">
    <location>
        <position position="1"/>
    </location>
</feature>
<evidence type="ECO:0000313" key="1">
    <source>
        <dbReference type="EMBL" id="CAG7831446.1"/>
    </source>
</evidence>
<name>A0A8J2LGD3_9HEXA</name>
<keyword evidence="2" id="KW-1185">Reference proteome</keyword>
<organism evidence="1 2">
    <name type="scientific">Allacma fusca</name>
    <dbReference type="NCBI Taxonomy" id="39272"/>
    <lineage>
        <taxon>Eukaryota</taxon>
        <taxon>Metazoa</taxon>
        <taxon>Ecdysozoa</taxon>
        <taxon>Arthropoda</taxon>
        <taxon>Hexapoda</taxon>
        <taxon>Collembola</taxon>
        <taxon>Symphypleona</taxon>
        <taxon>Sminthuridae</taxon>
        <taxon>Allacma</taxon>
    </lineage>
</organism>
<sequence>MTQADSVKSFVRVINPLEDVDDV</sequence>
<reference evidence="1" key="1">
    <citation type="submission" date="2021-06" db="EMBL/GenBank/DDBJ databases">
        <authorList>
            <person name="Hodson N. C."/>
            <person name="Mongue J. A."/>
            <person name="Jaron S. K."/>
        </authorList>
    </citation>
    <scope>NUCLEOTIDE SEQUENCE</scope>
</reference>
<evidence type="ECO:0000313" key="2">
    <source>
        <dbReference type="Proteomes" id="UP000708208"/>
    </source>
</evidence>
<accession>A0A8J2LGD3</accession>
<dbReference type="Proteomes" id="UP000708208">
    <property type="component" value="Unassembled WGS sequence"/>
</dbReference>